<dbReference type="EMBL" id="CAOQHR010000012">
    <property type="protein sequence ID" value="CAI6341816.1"/>
    <property type="molecule type" value="Genomic_DNA"/>
</dbReference>
<reference evidence="1" key="1">
    <citation type="submission" date="2023-01" db="EMBL/GenBank/DDBJ databases">
        <authorList>
            <person name="Van Ghelder C."/>
            <person name="Rancurel C."/>
        </authorList>
    </citation>
    <scope>NUCLEOTIDE SEQUENCE</scope>
    <source>
        <strain evidence="1">CNCM I-4278</strain>
    </source>
</reference>
<accession>A0A9W4UVQ5</accession>
<evidence type="ECO:0000313" key="2">
    <source>
        <dbReference type="Proteomes" id="UP001152607"/>
    </source>
</evidence>
<sequence>MCRLQTAAPPGQQGATKPTTIIVNLPMSLLPHAFCCHSGPAIRCLLPAYLDYIHIYT</sequence>
<comment type="caution">
    <text evidence="1">The sequence shown here is derived from an EMBL/GenBank/DDBJ whole genome shotgun (WGS) entry which is preliminary data.</text>
</comment>
<dbReference type="Proteomes" id="UP001152607">
    <property type="component" value="Unassembled WGS sequence"/>
</dbReference>
<organism evidence="1 2">
    <name type="scientific">Periconia digitata</name>
    <dbReference type="NCBI Taxonomy" id="1303443"/>
    <lineage>
        <taxon>Eukaryota</taxon>
        <taxon>Fungi</taxon>
        <taxon>Dikarya</taxon>
        <taxon>Ascomycota</taxon>
        <taxon>Pezizomycotina</taxon>
        <taxon>Dothideomycetes</taxon>
        <taxon>Pleosporomycetidae</taxon>
        <taxon>Pleosporales</taxon>
        <taxon>Massarineae</taxon>
        <taxon>Periconiaceae</taxon>
        <taxon>Periconia</taxon>
    </lineage>
</organism>
<protein>
    <submittedName>
        <fullName evidence="1">Uncharacterized protein</fullName>
    </submittedName>
</protein>
<gene>
    <name evidence="1" type="ORF">PDIGIT_LOCUS15016</name>
</gene>
<dbReference type="AlphaFoldDB" id="A0A9W4UVQ5"/>
<evidence type="ECO:0000313" key="1">
    <source>
        <dbReference type="EMBL" id="CAI6341816.1"/>
    </source>
</evidence>
<proteinExistence type="predicted"/>
<keyword evidence="2" id="KW-1185">Reference proteome</keyword>
<name>A0A9W4UVQ5_9PLEO</name>